<feature type="transmembrane region" description="Helical" evidence="1">
    <location>
        <begin position="129"/>
        <end position="162"/>
    </location>
</feature>
<sequence length="225" mass="24321">MDLYYYLLLVVPALLLSLIAQARVQSAYKRYSKLPNLRGLTGARAAEAVLAHYGVQGVRIEHVRGRLNDHYDPRDNVIRLSDGVYGGCSVAAVGIACHEAGHAAQYALGYVPIRVRNGLLRPAQIGSQISWPLAIVGLFLGSQPLVLFGIILYVAVMLFQLITLPVEFNASRRALAVIDETGLLSGAERDGAAKVLRAAAMTYVAAFAVTAANLLRLLLLANRRN</sequence>
<keyword evidence="1" id="KW-0472">Membrane</keyword>
<organism evidence="2 3">
    <name type="scientific">Candidatus Fimenecus excrementigallinarum</name>
    <dbReference type="NCBI Taxonomy" id="2840816"/>
    <lineage>
        <taxon>Bacteria</taxon>
        <taxon>Bacillati</taxon>
        <taxon>Bacillota</taxon>
        <taxon>Clostridia</taxon>
        <taxon>Candidatus Fimenecus</taxon>
    </lineage>
</organism>
<evidence type="ECO:0000313" key="2">
    <source>
        <dbReference type="EMBL" id="HIU35039.1"/>
    </source>
</evidence>
<feature type="transmembrane region" description="Helical" evidence="1">
    <location>
        <begin position="6"/>
        <end position="24"/>
    </location>
</feature>
<dbReference type="AlphaFoldDB" id="A0A9D1IFN3"/>
<dbReference type="Pfam" id="PF04298">
    <property type="entry name" value="Zn_peptidase_2"/>
    <property type="match status" value="1"/>
</dbReference>
<reference evidence="2" key="1">
    <citation type="submission" date="2020-10" db="EMBL/GenBank/DDBJ databases">
        <authorList>
            <person name="Gilroy R."/>
        </authorList>
    </citation>
    <scope>NUCLEOTIDE SEQUENCE</scope>
    <source>
        <strain evidence="2">ChiGjej1B1-19959</strain>
    </source>
</reference>
<dbReference type="Proteomes" id="UP000824071">
    <property type="component" value="Unassembled WGS sequence"/>
</dbReference>
<feature type="transmembrane region" description="Helical" evidence="1">
    <location>
        <begin position="200"/>
        <end position="219"/>
    </location>
</feature>
<name>A0A9D1IFN3_9FIRM</name>
<dbReference type="PANTHER" id="PTHR36434:SF1">
    <property type="entry name" value="MEMBRANE PROTEASE YUGP-RELATED"/>
    <property type="match status" value="1"/>
</dbReference>
<dbReference type="InterPro" id="IPR007395">
    <property type="entry name" value="Zn_peptidase_2"/>
</dbReference>
<proteinExistence type="predicted"/>
<keyword evidence="1" id="KW-0812">Transmembrane</keyword>
<gene>
    <name evidence="2" type="ORF">IAC53_00280</name>
</gene>
<reference evidence="2" key="2">
    <citation type="journal article" date="2021" name="PeerJ">
        <title>Extensive microbial diversity within the chicken gut microbiome revealed by metagenomics and culture.</title>
        <authorList>
            <person name="Gilroy R."/>
            <person name="Ravi A."/>
            <person name="Getino M."/>
            <person name="Pursley I."/>
            <person name="Horton D.L."/>
            <person name="Alikhan N.F."/>
            <person name="Baker D."/>
            <person name="Gharbi K."/>
            <person name="Hall N."/>
            <person name="Watson M."/>
            <person name="Adriaenssens E.M."/>
            <person name="Foster-Nyarko E."/>
            <person name="Jarju S."/>
            <person name="Secka A."/>
            <person name="Antonio M."/>
            <person name="Oren A."/>
            <person name="Chaudhuri R.R."/>
            <person name="La Ragione R."/>
            <person name="Hildebrand F."/>
            <person name="Pallen M.J."/>
        </authorList>
    </citation>
    <scope>NUCLEOTIDE SEQUENCE</scope>
    <source>
        <strain evidence="2">ChiGjej1B1-19959</strain>
    </source>
</reference>
<dbReference type="EMBL" id="DVMW01000001">
    <property type="protein sequence ID" value="HIU35039.1"/>
    <property type="molecule type" value="Genomic_DNA"/>
</dbReference>
<protein>
    <submittedName>
        <fullName evidence="2">Zinc metallopeptidase</fullName>
    </submittedName>
</protein>
<dbReference type="PANTHER" id="PTHR36434">
    <property type="entry name" value="MEMBRANE PROTEASE YUGP-RELATED"/>
    <property type="match status" value="1"/>
</dbReference>
<accession>A0A9D1IFN3</accession>
<keyword evidence="1" id="KW-1133">Transmembrane helix</keyword>
<evidence type="ECO:0000256" key="1">
    <source>
        <dbReference type="SAM" id="Phobius"/>
    </source>
</evidence>
<evidence type="ECO:0000313" key="3">
    <source>
        <dbReference type="Proteomes" id="UP000824071"/>
    </source>
</evidence>
<comment type="caution">
    <text evidence="2">The sequence shown here is derived from an EMBL/GenBank/DDBJ whole genome shotgun (WGS) entry which is preliminary data.</text>
</comment>